<dbReference type="Proteomes" id="UP000499080">
    <property type="component" value="Unassembled WGS sequence"/>
</dbReference>
<dbReference type="EMBL" id="BGPR01006677">
    <property type="protein sequence ID" value="GBN20943.1"/>
    <property type="molecule type" value="Genomic_DNA"/>
</dbReference>
<reference evidence="1 2" key="1">
    <citation type="journal article" date="2019" name="Sci. Rep.">
        <title>Orb-weaving spider Araneus ventricosus genome elucidates the spidroin gene catalogue.</title>
        <authorList>
            <person name="Kono N."/>
            <person name="Nakamura H."/>
            <person name="Ohtoshi R."/>
            <person name="Moran D.A.P."/>
            <person name="Shinohara A."/>
            <person name="Yoshida Y."/>
            <person name="Fujiwara M."/>
            <person name="Mori M."/>
            <person name="Tomita M."/>
            <person name="Arakawa K."/>
        </authorList>
    </citation>
    <scope>NUCLEOTIDE SEQUENCE [LARGE SCALE GENOMIC DNA]</scope>
</reference>
<organism evidence="1 2">
    <name type="scientific">Araneus ventricosus</name>
    <name type="common">Orbweaver spider</name>
    <name type="synonym">Epeira ventricosa</name>
    <dbReference type="NCBI Taxonomy" id="182803"/>
    <lineage>
        <taxon>Eukaryota</taxon>
        <taxon>Metazoa</taxon>
        <taxon>Ecdysozoa</taxon>
        <taxon>Arthropoda</taxon>
        <taxon>Chelicerata</taxon>
        <taxon>Arachnida</taxon>
        <taxon>Araneae</taxon>
        <taxon>Araneomorphae</taxon>
        <taxon>Entelegynae</taxon>
        <taxon>Araneoidea</taxon>
        <taxon>Araneidae</taxon>
        <taxon>Araneus</taxon>
    </lineage>
</organism>
<accession>A0A4Y2M3D7</accession>
<dbReference type="AlphaFoldDB" id="A0A4Y2M3D7"/>
<name>A0A4Y2M3D7_ARAVE</name>
<gene>
    <name evidence="1" type="ORF">AVEN_190243_1</name>
</gene>
<comment type="caution">
    <text evidence="1">The sequence shown here is derived from an EMBL/GenBank/DDBJ whole genome shotgun (WGS) entry which is preliminary data.</text>
</comment>
<keyword evidence="2" id="KW-1185">Reference proteome</keyword>
<proteinExistence type="predicted"/>
<protein>
    <submittedName>
        <fullName evidence="1">Uncharacterized protein</fullName>
    </submittedName>
</protein>
<evidence type="ECO:0000313" key="2">
    <source>
        <dbReference type="Proteomes" id="UP000499080"/>
    </source>
</evidence>
<evidence type="ECO:0000313" key="1">
    <source>
        <dbReference type="EMBL" id="GBN20943.1"/>
    </source>
</evidence>
<sequence>MYQNRSAKAVFVFADKRIQDYVRSGNCRKVCIRADSVSPPQHGKSVLFLVISLVQETASRTSYRKCVSYRYFSTLETKRHYINGFCKLKLPYQTFLMDSSQGAWYMRPSCHRACHVGWWCKEVFPSFHRMKMDRYFE</sequence>